<evidence type="ECO:0000256" key="2">
    <source>
        <dbReference type="ARBA" id="ARBA00023163"/>
    </source>
</evidence>
<dbReference type="Proteomes" id="UP000190285">
    <property type="component" value="Unassembled WGS sequence"/>
</dbReference>
<dbReference type="InterPro" id="IPR013196">
    <property type="entry name" value="HTH_11"/>
</dbReference>
<accession>A0A1T5MN40</accession>
<dbReference type="PROSITE" id="PS51000">
    <property type="entry name" value="HTH_DEOR_2"/>
    <property type="match status" value="1"/>
</dbReference>
<dbReference type="GO" id="GO:0003677">
    <property type="term" value="F:DNA binding"/>
    <property type="evidence" value="ECO:0007669"/>
    <property type="project" value="UniProtKB-KW"/>
</dbReference>
<dbReference type="InterPro" id="IPR036390">
    <property type="entry name" value="WH_DNA-bd_sf"/>
</dbReference>
<dbReference type="GO" id="GO:0003700">
    <property type="term" value="F:DNA-binding transcription factor activity"/>
    <property type="evidence" value="ECO:0007669"/>
    <property type="project" value="InterPro"/>
</dbReference>
<dbReference type="SUPFAM" id="SSF46785">
    <property type="entry name" value="Winged helix' DNA-binding domain"/>
    <property type="match status" value="1"/>
</dbReference>
<sequence>MNRLFEIIILLIENGKMTADELAVIFEVSKRTILRDLDKLLIAGVPVQSIQGHGGGITIDKSYRFPIDYITKDEKLLLLAGINALDSVHKSNELFSLLHRISNNDNEVPVIDIDLSSWYGTSLIPKIELIKQSITENKKLSFMYYKNESSNPNCVSPYQITFKWSSWYLKAVKDNETTLKMFKLNRMDNLHVSSEPRCSFEDVISFNSQANYSYLDQKNYHLDAIFNISQKSKLVDEYGNDSFTEIDVKLRFKRWFANKDYLLSWLLSFGMEVKVISPIEIKEELMNIIHSMQLIYKHDT</sequence>
<proteinExistence type="predicted"/>
<name>A0A1T5MN40_9FIRM</name>
<evidence type="ECO:0000256" key="1">
    <source>
        <dbReference type="ARBA" id="ARBA00023015"/>
    </source>
</evidence>
<evidence type="ECO:0000313" key="5">
    <source>
        <dbReference type="Proteomes" id="UP000190285"/>
    </source>
</evidence>
<feature type="domain" description="HTH deoR-type" evidence="3">
    <location>
        <begin position="1"/>
        <end position="58"/>
    </location>
</feature>
<dbReference type="InterPro" id="IPR051534">
    <property type="entry name" value="CBASS_pafABC_assoc_protein"/>
</dbReference>
<dbReference type="EMBL" id="FUZT01000019">
    <property type="protein sequence ID" value="SKC89463.1"/>
    <property type="molecule type" value="Genomic_DNA"/>
</dbReference>
<dbReference type="InterPro" id="IPR026881">
    <property type="entry name" value="WYL_dom"/>
</dbReference>
<evidence type="ECO:0000313" key="4">
    <source>
        <dbReference type="EMBL" id="SKC89463.1"/>
    </source>
</evidence>
<dbReference type="RefSeq" id="WP_079495629.1">
    <property type="nucleotide sequence ID" value="NZ_FUZT01000019.1"/>
</dbReference>
<dbReference type="InterPro" id="IPR036388">
    <property type="entry name" value="WH-like_DNA-bd_sf"/>
</dbReference>
<dbReference type="Pfam" id="PF08279">
    <property type="entry name" value="HTH_11"/>
    <property type="match status" value="1"/>
</dbReference>
<dbReference type="PROSITE" id="PS52050">
    <property type="entry name" value="WYL"/>
    <property type="match status" value="1"/>
</dbReference>
<organism evidence="4 5">
    <name type="scientific">Maledivibacter halophilus</name>
    <dbReference type="NCBI Taxonomy" id="36842"/>
    <lineage>
        <taxon>Bacteria</taxon>
        <taxon>Bacillati</taxon>
        <taxon>Bacillota</taxon>
        <taxon>Clostridia</taxon>
        <taxon>Peptostreptococcales</taxon>
        <taxon>Caminicellaceae</taxon>
        <taxon>Maledivibacter</taxon>
    </lineage>
</organism>
<dbReference type="AlphaFoldDB" id="A0A1T5MN40"/>
<dbReference type="InterPro" id="IPR028349">
    <property type="entry name" value="PafC-like"/>
</dbReference>
<dbReference type="Pfam" id="PF13280">
    <property type="entry name" value="WYL"/>
    <property type="match status" value="1"/>
</dbReference>
<reference evidence="4 5" key="1">
    <citation type="submission" date="2017-02" db="EMBL/GenBank/DDBJ databases">
        <authorList>
            <person name="Peterson S.W."/>
        </authorList>
    </citation>
    <scope>NUCLEOTIDE SEQUENCE [LARGE SCALE GENOMIC DNA]</scope>
    <source>
        <strain evidence="4 5">M1</strain>
    </source>
</reference>
<dbReference type="PIRSF" id="PIRSF016838">
    <property type="entry name" value="PafC"/>
    <property type="match status" value="1"/>
</dbReference>
<keyword evidence="5" id="KW-1185">Reference proteome</keyword>
<gene>
    <name evidence="4" type="ORF">SAMN02194393_05040</name>
</gene>
<keyword evidence="4" id="KW-0238">DNA-binding</keyword>
<dbReference type="Gene3D" id="1.10.10.10">
    <property type="entry name" value="Winged helix-like DNA-binding domain superfamily/Winged helix DNA-binding domain"/>
    <property type="match status" value="1"/>
</dbReference>
<keyword evidence="2" id="KW-0804">Transcription</keyword>
<protein>
    <submittedName>
        <fullName evidence="4">Predicted DNA-binding transcriptional regulator YafY, contains an HTH and WYL domains</fullName>
    </submittedName>
</protein>
<dbReference type="PANTHER" id="PTHR34580:SF1">
    <property type="entry name" value="PROTEIN PAFC"/>
    <property type="match status" value="1"/>
</dbReference>
<dbReference type="STRING" id="36842.SAMN02194393_05040"/>
<dbReference type="OrthoDB" id="9815009at2"/>
<keyword evidence="1" id="KW-0805">Transcription regulation</keyword>
<dbReference type="InterPro" id="IPR001034">
    <property type="entry name" value="DeoR_HTH"/>
</dbReference>
<evidence type="ECO:0000259" key="3">
    <source>
        <dbReference type="PROSITE" id="PS51000"/>
    </source>
</evidence>
<dbReference type="PANTHER" id="PTHR34580">
    <property type="match status" value="1"/>
</dbReference>